<dbReference type="SUPFAM" id="SSF55729">
    <property type="entry name" value="Acyl-CoA N-acyltransferases (Nat)"/>
    <property type="match status" value="1"/>
</dbReference>
<dbReference type="Gene3D" id="3.40.630.30">
    <property type="match status" value="1"/>
</dbReference>
<dbReference type="EC" id="2.3.1.-" evidence="2"/>
<dbReference type="GO" id="GO:0016747">
    <property type="term" value="F:acyltransferase activity, transferring groups other than amino-acyl groups"/>
    <property type="evidence" value="ECO:0007669"/>
    <property type="project" value="InterPro"/>
</dbReference>
<feature type="domain" description="N-acetyltransferase" evidence="1">
    <location>
        <begin position="1"/>
        <end position="148"/>
    </location>
</feature>
<evidence type="ECO:0000259" key="1">
    <source>
        <dbReference type="PROSITE" id="PS51186"/>
    </source>
</evidence>
<dbReference type="FunFam" id="3.40.630.30:FF:000165">
    <property type="entry name" value="IAA acetyltransferase"/>
    <property type="match status" value="1"/>
</dbReference>
<gene>
    <name evidence="2" type="primary">yvbK</name>
    <name evidence="2" type="ORF">CTLFYP3_00238</name>
</gene>
<evidence type="ECO:0000313" key="2">
    <source>
        <dbReference type="EMBL" id="VYT61536.1"/>
    </source>
</evidence>
<proteinExistence type="predicted"/>
<dbReference type="InterPro" id="IPR016181">
    <property type="entry name" value="Acyl_CoA_acyltransferase"/>
</dbReference>
<keyword evidence="2" id="KW-0808">Transferase</keyword>
<dbReference type="CDD" id="cd04301">
    <property type="entry name" value="NAT_SF"/>
    <property type="match status" value="1"/>
</dbReference>
<dbReference type="AlphaFoldDB" id="A0A6N2Y6I0"/>
<sequence length="148" mass="17429">MKIKLINKCKKDFLDLLLLADEQENMIDKYLDRGIMFALYDDNLKGICVVTKEGERVYEIKNIATYEEYHGQGYGKKLVEYILEYFKDDCDIMYVGTGDSPLTIPFYNKCGFVESHRIKNFFVDNYDHPIFEGGNQLVDMVYLKREMN</sequence>
<dbReference type="EMBL" id="CACRTO010000005">
    <property type="protein sequence ID" value="VYT61536.1"/>
    <property type="molecule type" value="Genomic_DNA"/>
</dbReference>
<accession>A0A6N2Y6I0</accession>
<dbReference type="PROSITE" id="PS51186">
    <property type="entry name" value="GNAT"/>
    <property type="match status" value="1"/>
</dbReference>
<keyword evidence="2" id="KW-0012">Acyltransferase</keyword>
<dbReference type="Pfam" id="PF00583">
    <property type="entry name" value="Acetyltransf_1"/>
    <property type="match status" value="1"/>
</dbReference>
<dbReference type="InterPro" id="IPR000182">
    <property type="entry name" value="GNAT_dom"/>
</dbReference>
<protein>
    <submittedName>
        <fullName evidence="2">Putative N-acetyltransferase YvbK</fullName>
        <ecNumber evidence="2">2.3.1.-</ecNumber>
    </submittedName>
</protein>
<dbReference type="RefSeq" id="WP_156624218.1">
    <property type="nucleotide sequence ID" value="NZ_CACRTO010000005.1"/>
</dbReference>
<reference evidence="2" key="1">
    <citation type="submission" date="2019-11" db="EMBL/GenBank/DDBJ databases">
        <authorList>
            <person name="Feng L."/>
        </authorList>
    </citation>
    <scope>NUCLEOTIDE SEQUENCE</scope>
    <source>
        <strain evidence="2">CTertiumLFYP3</strain>
    </source>
</reference>
<name>A0A6N2Y6I0_9CLOT</name>
<organism evidence="2">
    <name type="scientific">Clostridium tertium</name>
    <dbReference type="NCBI Taxonomy" id="1559"/>
    <lineage>
        <taxon>Bacteria</taxon>
        <taxon>Bacillati</taxon>
        <taxon>Bacillota</taxon>
        <taxon>Clostridia</taxon>
        <taxon>Eubacteriales</taxon>
        <taxon>Clostridiaceae</taxon>
        <taxon>Clostridium</taxon>
    </lineage>
</organism>